<sequence length="140" mass="16281">MTRPIREATVCLTIPFHDLDPLNVVWHGNYARYFEHARTALFQQFDYDVPQMTASGYVWPVIELNIRYARPLKYQQQITVTAGVVEWENRVKVNYEIRDAQTGARLTRGYTIQVAVDMNTEEMCYVSPAILYEKLGVPHP</sequence>
<keyword evidence="2" id="KW-0378">Hydrolase</keyword>
<gene>
    <name evidence="3" type="ORF">GCM10010971_25560</name>
</gene>
<dbReference type="InterPro" id="IPR029069">
    <property type="entry name" value="HotDog_dom_sf"/>
</dbReference>
<dbReference type="EMBL" id="BMLY01000004">
    <property type="protein sequence ID" value="GGP26737.1"/>
    <property type="molecule type" value="Genomic_DNA"/>
</dbReference>
<dbReference type="CDD" id="cd00586">
    <property type="entry name" value="4HBT"/>
    <property type="match status" value="1"/>
</dbReference>
<dbReference type="SUPFAM" id="SSF54637">
    <property type="entry name" value="Thioesterase/thiol ester dehydrase-isomerase"/>
    <property type="match status" value="1"/>
</dbReference>
<evidence type="ECO:0000256" key="1">
    <source>
        <dbReference type="ARBA" id="ARBA00005953"/>
    </source>
</evidence>
<comment type="caution">
    <text evidence="3">The sequence shown here is derived from an EMBL/GenBank/DDBJ whole genome shotgun (WGS) entry which is preliminary data.</text>
</comment>
<accession>A0ABQ2PNY8</accession>
<dbReference type="Gene3D" id="3.10.129.10">
    <property type="entry name" value="Hotdog Thioesterase"/>
    <property type="match status" value="1"/>
</dbReference>
<dbReference type="Proteomes" id="UP000621859">
    <property type="component" value="Unassembled WGS sequence"/>
</dbReference>
<evidence type="ECO:0000313" key="3">
    <source>
        <dbReference type="EMBL" id="GGP26737.1"/>
    </source>
</evidence>
<reference evidence="4" key="1">
    <citation type="journal article" date="2019" name="Int. J. Syst. Evol. Microbiol.">
        <title>The Global Catalogue of Microorganisms (GCM) 10K type strain sequencing project: providing services to taxonomists for standard genome sequencing and annotation.</title>
        <authorList>
            <consortium name="The Broad Institute Genomics Platform"/>
            <consortium name="The Broad Institute Genome Sequencing Center for Infectious Disease"/>
            <person name="Wu L."/>
            <person name="Ma J."/>
        </authorList>
    </citation>
    <scope>NUCLEOTIDE SEQUENCE [LARGE SCALE GENOMIC DNA]</scope>
    <source>
        <strain evidence="4">CGMCC 1.8860</strain>
    </source>
</reference>
<dbReference type="PANTHER" id="PTHR31793">
    <property type="entry name" value="4-HYDROXYBENZOYL-COA THIOESTERASE FAMILY MEMBER"/>
    <property type="match status" value="1"/>
</dbReference>
<name>A0ABQ2PNY8_9NEIS</name>
<evidence type="ECO:0008006" key="5">
    <source>
        <dbReference type="Google" id="ProtNLM"/>
    </source>
</evidence>
<evidence type="ECO:0000313" key="4">
    <source>
        <dbReference type="Proteomes" id="UP000621859"/>
    </source>
</evidence>
<evidence type="ECO:0000256" key="2">
    <source>
        <dbReference type="ARBA" id="ARBA00022801"/>
    </source>
</evidence>
<proteinExistence type="inferred from homology"/>
<comment type="similarity">
    <text evidence="1">Belongs to the 4-hydroxybenzoyl-CoA thioesterase family.</text>
</comment>
<organism evidence="3 4">
    <name type="scientific">Silvimonas amylolytica</name>
    <dbReference type="NCBI Taxonomy" id="449663"/>
    <lineage>
        <taxon>Bacteria</taxon>
        <taxon>Pseudomonadati</taxon>
        <taxon>Pseudomonadota</taxon>
        <taxon>Betaproteobacteria</taxon>
        <taxon>Neisseriales</taxon>
        <taxon>Chitinibacteraceae</taxon>
        <taxon>Silvimonas</taxon>
    </lineage>
</organism>
<protein>
    <recommendedName>
        <fullName evidence="5">Acyl-CoA thioester hydrolase</fullName>
    </recommendedName>
</protein>
<dbReference type="PANTHER" id="PTHR31793:SF27">
    <property type="entry name" value="NOVEL THIOESTERASE SUPERFAMILY DOMAIN AND SAPOSIN A-TYPE DOMAIN CONTAINING PROTEIN (0610012H03RIK)"/>
    <property type="match status" value="1"/>
</dbReference>
<dbReference type="Pfam" id="PF13279">
    <property type="entry name" value="4HBT_2"/>
    <property type="match status" value="1"/>
</dbReference>
<dbReference type="RefSeq" id="WP_188694296.1">
    <property type="nucleotide sequence ID" value="NZ_BMLY01000004.1"/>
</dbReference>
<dbReference type="InterPro" id="IPR050563">
    <property type="entry name" value="4-hydroxybenzoyl-CoA_TE"/>
</dbReference>
<keyword evidence="4" id="KW-1185">Reference proteome</keyword>